<name>A0A0R3LC71_9BRAD</name>
<keyword evidence="2" id="KW-1185">Reference proteome</keyword>
<comment type="caution">
    <text evidence="1">The sequence shown here is derived from an EMBL/GenBank/DDBJ whole genome shotgun (WGS) entry which is preliminary data.</text>
</comment>
<proteinExistence type="predicted"/>
<sequence>MRTSFGTPSIVPDGGEPDVYVVEHDPGIPGRVWGGVDSRTTGFETVVTDLLAGQYTKPIRVVAFNVAGGWCCDASVEIAHELRRRCDLQLRDIPFFLQDFVDRYEGRYRDVQLPLPMRLF</sequence>
<protein>
    <submittedName>
        <fullName evidence="1">Uncharacterized protein</fullName>
    </submittedName>
</protein>
<reference evidence="1 2" key="1">
    <citation type="submission" date="2014-03" db="EMBL/GenBank/DDBJ databases">
        <title>Bradyrhizobium valentinum sp. nov., isolated from effective nodules of Lupinus mariae-josephae, a lupine endemic of basic-lime soils in Eastern Spain.</title>
        <authorList>
            <person name="Duran D."/>
            <person name="Rey L."/>
            <person name="Navarro A."/>
            <person name="Busquets A."/>
            <person name="Imperial J."/>
            <person name="Ruiz-Argueso T."/>
        </authorList>
    </citation>
    <scope>NUCLEOTIDE SEQUENCE [LARGE SCALE GENOMIC DNA]</scope>
    <source>
        <strain evidence="1 2">LmjM3</strain>
    </source>
</reference>
<dbReference type="EMBL" id="LLXX01000118">
    <property type="protein sequence ID" value="KRR05474.1"/>
    <property type="molecule type" value="Genomic_DNA"/>
</dbReference>
<dbReference type="OrthoDB" id="8248633at2"/>
<dbReference type="AlphaFoldDB" id="A0A0R3LC71"/>
<evidence type="ECO:0000313" key="1">
    <source>
        <dbReference type="EMBL" id="KRR05474.1"/>
    </source>
</evidence>
<accession>A0A0R3LC71</accession>
<organism evidence="1 2">
    <name type="scientific">Bradyrhizobium valentinum</name>
    <dbReference type="NCBI Taxonomy" id="1518501"/>
    <lineage>
        <taxon>Bacteria</taxon>
        <taxon>Pseudomonadati</taxon>
        <taxon>Pseudomonadota</taxon>
        <taxon>Alphaproteobacteria</taxon>
        <taxon>Hyphomicrobiales</taxon>
        <taxon>Nitrobacteraceae</taxon>
        <taxon>Bradyrhizobium</taxon>
    </lineage>
</organism>
<dbReference type="Proteomes" id="UP000051913">
    <property type="component" value="Unassembled WGS sequence"/>
</dbReference>
<evidence type="ECO:0000313" key="2">
    <source>
        <dbReference type="Proteomes" id="UP000051913"/>
    </source>
</evidence>
<gene>
    <name evidence="1" type="ORF">CP49_03015</name>
</gene>
<dbReference type="RefSeq" id="WP_057851431.1">
    <property type="nucleotide sequence ID" value="NZ_LLXX01000118.1"/>
</dbReference>